<name>A0AB33C517_9CAUD</name>
<dbReference type="EMBL" id="KY982929">
    <property type="protein sequence ID" value="ARW59079.1"/>
    <property type="molecule type" value="Genomic_DNA"/>
</dbReference>
<sequence length="42" mass="4918">MEQLQDELYVDDSEFTTKIHIFRKDERNIFKKKVGGVMDVGG</sequence>
<reference evidence="1" key="1">
    <citation type="submission" date="2017-04" db="EMBL/GenBank/DDBJ databases">
        <title>Complete genome sequencing of Cronobacter sakazakii phage CSP1.</title>
        <authorList>
            <person name="Kim M."/>
            <person name="Kim M."/>
            <person name="Ryu S."/>
        </authorList>
    </citation>
    <scope>NUCLEOTIDE SEQUENCE</scope>
</reference>
<organism evidence="1">
    <name type="scientific">Cronobacter phage CSP1</name>
    <dbReference type="NCBI Taxonomy" id="1983560"/>
    <lineage>
        <taxon>Viruses</taxon>
        <taxon>Duplodnaviria</taxon>
        <taxon>Heunggongvirae</taxon>
        <taxon>Uroviricota</taxon>
        <taxon>Caudoviricetes</taxon>
    </lineage>
</organism>
<proteinExistence type="predicted"/>
<protein>
    <submittedName>
        <fullName evidence="1">Uncharacterized protein</fullName>
    </submittedName>
</protein>
<accession>A0AB33C517</accession>
<gene>
    <name evidence="1" type="ORF">CSP1_047</name>
</gene>
<evidence type="ECO:0000313" key="1">
    <source>
        <dbReference type="EMBL" id="ARW59079.1"/>
    </source>
</evidence>